<dbReference type="InterPro" id="IPR050263">
    <property type="entry name" value="Bact_Fimbrial_Adh_Pro"/>
</dbReference>
<accession>A0ABU9V9R7</accession>
<evidence type="ECO:0000259" key="5">
    <source>
        <dbReference type="Pfam" id="PF00419"/>
    </source>
</evidence>
<dbReference type="Gene3D" id="2.60.40.1090">
    <property type="entry name" value="Fimbrial-type adhesion domain"/>
    <property type="match status" value="1"/>
</dbReference>
<comment type="subcellular location">
    <subcellularLocation>
        <location evidence="1">Fimbrium</location>
    </subcellularLocation>
</comment>
<dbReference type="InterPro" id="IPR036937">
    <property type="entry name" value="Adhesion_dom_fimbrial_sf"/>
</dbReference>
<evidence type="ECO:0000256" key="1">
    <source>
        <dbReference type="ARBA" id="ARBA00004561"/>
    </source>
</evidence>
<dbReference type="Proteomes" id="UP001411173">
    <property type="component" value="Unassembled WGS sequence"/>
</dbReference>
<dbReference type="RefSeq" id="WP_343194617.1">
    <property type="nucleotide sequence ID" value="NZ_JBCIVJ010000020.1"/>
</dbReference>
<dbReference type="InterPro" id="IPR008966">
    <property type="entry name" value="Adhesion_dom_sf"/>
</dbReference>
<evidence type="ECO:0000256" key="4">
    <source>
        <dbReference type="ARBA" id="ARBA00023263"/>
    </source>
</evidence>
<keyword evidence="7" id="KW-1185">Reference proteome</keyword>
<evidence type="ECO:0000256" key="3">
    <source>
        <dbReference type="ARBA" id="ARBA00022729"/>
    </source>
</evidence>
<reference evidence="6 7" key="1">
    <citation type="submission" date="2024-02" db="EMBL/GenBank/DDBJ databases">
        <title>Whole genome of MDR Enterobacteriaceae from southern Thailand.</title>
        <authorList>
            <person name="Surachat K."/>
        </authorList>
    </citation>
    <scope>NUCLEOTIDE SEQUENCE [LARGE SCALE GENOMIC DNA]</scope>
    <source>
        <strain evidence="6 7">PSU_29</strain>
    </source>
</reference>
<dbReference type="InterPro" id="IPR000259">
    <property type="entry name" value="Adhesion_dom_fimbrial"/>
</dbReference>
<comment type="similarity">
    <text evidence="2">Belongs to the fimbrial protein family.</text>
</comment>
<evidence type="ECO:0000313" key="6">
    <source>
        <dbReference type="EMBL" id="MEN0581390.1"/>
    </source>
</evidence>
<sequence>MKFLGILINYIIVIFTITFAQQSWANCTSGPTYTYNYNIPVTTLTIPRDKAPGPIGDVITPTIGQSVTVSCNGGITKFSLKFGSNLTPSSYSPDVYETGVPGIGIKIWDTFLSPIVVGNNLTYWYSPSNSTTYTGGAWLTGIQIQFYVTGPVSPGVITSFPSIQSWVNTQISETGGANYNTLNLKGNIVVNAPSCETPDVTVKMGTHYPREFTSVGSTTAASPFDFKINDCKPGLNSISYIFSPATGVSLVGTGNDQYLTLNNQSTASGVGIQVLYGDGSNVPFNTKVLYRTSPAAGGYVIPMKARYIKTASDITGGTADSALVFTMIYE</sequence>
<evidence type="ECO:0000256" key="2">
    <source>
        <dbReference type="ARBA" id="ARBA00006671"/>
    </source>
</evidence>
<dbReference type="SUPFAM" id="SSF49401">
    <property type="entry name" value="Bacterial adhesins"/>
    <property type="match status" value="1"/>
</dbReference>
<dbReference type="Gene3D" id="2.60.40.3310">
    <property type="match status" value="1"/>
</dbReference>
<dbReference type="PANTHER" id="PTHR33420">
    <property type="entry name" value="FIMBRIAL SUBUNIT ELFA-RELATED"/>
    <property type="match status" value="1"/>
</dbReference>
<gene>
    <name evidence="6" type="ORF">AAIG39_20645</name>
</gene>
<keyword evidence="3" id="KW-0732">Signal</keyword>
<proteinExistence type="inferred from homology"/>
<keyword evidence="4" id="KW-0281">Fimbrium</keyword>
<name>A0ABU9V9R7_9ENTR</name>
<evidence type="ECO:0000313" key="7">
    <source>
        <dbReference type="Proteomes" id="UP001411173"/>
    </source>
</evidence>
<organism evidence="6 7">
    <name type="scientific">Phytobacter palmae</name>
    <dbReference type="NCBI Taxonomy" id="1855371"/>
    <lineage>
        <taxon>Bacteria</taxon>
        <taxon>Pseudomonadati</taxon>
        <taxon>Pseudomonadota</taxon>
        <taxon>Gammaproteobacteria</taxon>
        <taxon>Enterobacterales</taxon>
        <taxon>Enterobacteriaceae</taxon>
        <taxon>Phytobacter</taxon>
    </lineage>
</organism>
<feature type="domain" description="Fimbrial-type adhesion" evidence="5">
    <location>
        <begin position="183"/>
        <end position="329"/>
    </location>
</feature>
<dbReference type="PANTHER" id="PTHR33420:SF12">
    <property type="entry name" value="FIMBRIN-LIKE PROTEIN FIMI-RELATED"/>
    <property type="match status" value="1"/>
</dbReference>
<comment type="caution">
    <text evidence="6">The sequence shown here is derived from an EMBL/GenBank/DDBJ whole genome shotgun (WGS) entry which is preliminary data.</text>
</comment>
<dbReference type="Pfam" id="PF00419">
    <property type="entry name" value="Fimbrial"/>
    <property type="match status" value="1"/>
</dbReference>
<protein>
    <submittedName>
        <fullName evidence="6">Fimbrial protein</fullName>
    </submittedName>
</protein>
<dbReference type="EMBL" id="JBCIVJ010000020">
    <property type="protein sequence ID" value="MEN0581390.1"/>
    <property type="molecule type" value="Genomic_DNA"/>
</dbReference>